<reference evidence="3" key="2">
    <citation type="journal article" date="2024" name="Plant">
        <title>Genomic evolution and insights into agronomic trait innovations of Sesamum species.</title>
        <authorList>
            <person name="Miao H."/>
            <person name="Wang L."/>
            <person name="Qu L."/>
            <person name="Liu H."/>
            <person name="Sun Y."/>
            <person name="Le M."/>
            <person name="Wang Q."/>
            <person name="Wei S."/>
            <person name="Zheng Y."/>
            <person name="Lin W."/>
            <person name="Duan Y."/>
            <person name="Cao H."/>
            <person name="Xiong S."/>
            <person name="Wang X."/>
            <person name="Wei L."/>
            <person name="Li C."/>
            <person name="Ma Q."/>
            <person name="Ju M."/>
            <person name="Zhao R."/>
            <person name="Li G."/>
            <person name="Mu C."/>
            <person name="Tian Q."/>
            <person name="Mei H."/>
            <person name="Zhang T."/>
            <person name="Gao T."/>
            <person name="Zhang H."/>
        </authorList>
    </citation>
    <scope>NUCLEOTIDE SEQUENCE</scope>
    <source>
        <strain evidence="3">G02</strain>
    </source>
</reference>
<dbReference type="AlphaFoldDB" id="A0AAW2W5M8"/>
<protein>
    <submittedName>
        <fullName evidence="3">Uncharacterized protein</fullName>
    </submittedName>
</protein>
<feature type="region of interest" description="Disordered" evidence="1">
    <location>
        <begin position="92"/>
        <end position="128"/>
    </location>
</feature>
<sequence length="128" mass="13747">MNTRSRARNGATGHEGFEGGGDVQNQHVGNVQGNPPAHGTLGEHTNDQREQGHGSFGAPPPPPLIQMTPEALRQLVEDASAQAANRAVARYAAEHGLPPRPRITTTEVESPRLLPKIANRRREASKKV</sequence>
<organism evidence="3">
    <name type="scientific">Sesamum radiatum</name>
    <name type="common">Black benniseed</name>
    <dbReference type="NCBI Taxonomy" id="300843"/>
    <lineage>
        <taxon>Eukaryota</taxon>
        <taxon>Viridiplantae</taxon>
        <taxon>Streptophyta</taxon>
        <taxon>Embryophyta</taxon>
        <taxon>Tracheophyta</taxon>
        <taxon>Spermatophyta</taxon>
        <taxon>Magnoliopsida</taxon>
        <taxon>eudicotyledons</taxon>
        <taxon>Gunneridae</taxon>
        <taxon>Pentapetalae</taxon>
        <taxon>asterids</taxon>
        <taxon>lamiids</taxon>
        <taxon>Lamiales</taxon>
        <taxon>Pedaliaceae</taxon>
        <taxon>Sesamum</taxon>
    </lineage>
</organism>
<evidence type="ECO:0000313" key="3">
    <source>
        <dbReference type="EMBL" id="KAL0436867.1"/>
    </source>
</evidence>
<proteinExistence type="predicted"/>
<dbReference type="EMBL" id="JACGWJ010000002">
    <property type="protein sequence ID" value="KAL0436867.1"/>
    <property type="molecule type" value="Genomic_DNA"/>
</dbReference>
<comment type="caution">
    <text evidence="3">The sequence shown here is derived from an EMBL/GenBank/DDBJ whole genome shotgun (WGS) entry which is preliminary data.</text>
</comment>
<dbReference type="EMBL" id="JACGWJ010000028">
    <property type="protein sequence ID" value="KAL0305635.1"/>
    <property type="molecule type" value="Genomic_DNA"/>
</dbReference>
<feature type="region of interest" description="Disordered" evidence="1">
    <location>
        <begin position="1"/>
        <end position="68"/>
    </location>
</feature>
<reference evidence="3" key="1">
    <citation type="submission" date="2020-06" db="EMBL/GenBank/DDBJ databases">
        <authorList>
            <person name="Li T."/>
            <person name="Hu X."/>
            <person name="Zhang T."/>
            <person name="Song X."/>
            <person name="Zhang H."/>
            <person name="Dai N."/>
            <person name="Sheng W."/>
            <person name="Hou X."/>
            <person name="Wei L."/>
        </authorList>
    </citation>
    <scope>NUCLEOTIDE SEQUENCE</scope>
    <source>
        <strain evidence="3">G02</strain>
        <tissue evidence="3">Leaf</tissue>
    </source>
</reference>
<evidence type="ECO:0000313" key="2">
    <source>
        <dbReference type="EMBL" id="KAL0305635.1"/>
    </source>
</evidence>
<feature type="compositionally biased region" description="Polar residues" evidence="1">
    <location>
        <begin position="23"/>
        <end position="33"/>
    </location>
</feature>
<evidence type="ECO:0000256" key="1">
    <source>
        <dbReference type="SAM" id="MobiDB-lite"/>
    </source>
</evidence>
<gene>
    <name evidence="3" type="ORF">Sradi_0394600</name>
    <name evidence="2" type="ORF">Sradi_5980800</name>
</gene>
<name>A0AAW2W5M8_SESRA</name>
<accession>A0AAW2W5M8</accession>